<dbReference type="Proteomes" id="UP000799291">
    <property type="component" value="Unassembled WGS sequence"/>
</dbReference>
<feature type="compositionally biased region" description="Low complexity" evidence="1">
    <location>
        <begin position="324"/>
        <end position="356"/>
    </location>
</feature>
<sequence>MARKAWLGEKSKWCSFKMGKREGKSYIDHHADEEVRGLVEHDGDRERVDGESGETSPDRPIHTDSDLASPEDKDTPENPDMQLHDYSSTAVELPSEHPSINTSTLPSADIPSTAATHPDFAHLSVEPAGLGPASKSCSARVAMLFEERVAAPAKKSSLVRRLSVRRLKSRPSITTKSGAMKHNPSEGGIRGKSRGPALGTQVLKPPSLPWVPDPNLPAHVNGHCINSARRVAFGIPPSPIATPPDVFPRPRPDGPVFDNALQQPNKHFPTHLPSDDPISWASSLTARHVPNGHITPEHLALLSRIDRSATQVQEQGVLSSLNTPSIPSGSSTLVSSPGGSFSSPSSSSSRPRPNASVYPDLQAILAHTDGTASNIPQDGTFSPSNTPSIPTLSRSPTQPTVKSATSSLRRTTYDQAMWNYCETRLNSVAAEAAVQARAVLRKERGQSPICEEAVEEQATAVTGRKGRSKVVAIQTLENKIPQKCNWDHGNVEAGPSSTEMREIKRAGNRLHWEAAWHKPPTTSQHIVVPNQSEHSFSTLATMDYSISDAVPFLSKDNPTIATPPQPKPKPRGVVIPSFTSNAPRRTNSHEQVRSSATAASPVDSEATDYNLPSSLFTNIRRRGAISHHHTSTVHRPKSPLRASALRGQESYTEQPLQPRSSKRVSFPPVETIPRAPLPPNMNSNAPHAAAEESGGEDTDEESVEDWHSCHSKVSDEENDDDDDVKTPLLGQGGESDVFGIRHKHLLGPVPIKGVILV</sequence>
<dbReference type="AlphaFoldDB" id="A0A6G1JCH1"/>
<feature type="region of interest" description="Disordered" evidence="1">
    <location>
        <begin position="371"/>
        <end position="408"/>
    </location>
</feature>
<proteinExistence type="predicted"/>
<feature type="region of interest" description="Disordered" evidence="1">
    <location>
        <begin position="645"/>
        <end position="735"/>
    </location>
</feature>
<organism evidence="2 3">
    <name type="scientific">Lentithecium fluviatile CBS 122367</name>
    <dbReference type="NCBI Taxonomy" id="1168545"/>
    <lineage>
        <taxon>Eukaryota</taxon>
        <taxon>Fungi</taxon>
        <taxon>Dikarya</taxon>
        <taxon>Ascomycota</taxon>
        <taxon>Pezizomycotina</taxon>
        <taxon>Dothideomycetes</taxon>
        <taxon>Pleosporomycetidae</taxon>
        <taxon>Pleosporales</taxon>
        <taxon>Massarineae</taxon>
        <taxon>Lentitheciaceae</taxon>
        <taxon>Lentithecium</taxon>
    </lineage>
</organism>
<dbReference type="EMBL" id="MU005574">
    <property type="protein sequence ID" value="KAF2687921.1"/>
    <property type="molecule type" value="Genomic_DNA"/>
</dbReference>
<protein>
    <submittedName>
        <fullName evidence="2">Uncharacterized protein</fullName>
    </submittedName>
</protein>
<feature type="compositionally biased region" description="Basic and acidic residues" evidence="1">
    <location>
        <begin position="704"/>
        <end position="715"/>
    </location>
</feature>
<feature type="compositionally biased region" description="Polar residues" evidence="1">
    <location>
        <begin position="649"/>
        <end position="659"/>
    </location>
</feature>
<feature type="region of interest" description="Disordered" evidence="1">
    <location>
        <begin position="315"/>
        <end position="356"/>
    </location>
</feature>
<feature type="compositionally biased region" description="Acidic residues" evidence="1">
    <location>
        <begin position="693"/>
        <end position="703"/>
    </location>
</feature>
<reference evidence="2" key="1">
    <citation type="journal article" date="2020" name="Stud. Mycol.">
        <title>101 Dothideomycetes genomes: a test case for predicting lifestyles and emergence of pathogens.</title>
        <authorList>
            <person name="Haridas S."/>
            <person name="Albert R."/>
            <person name="Binder M."/>
            <person name="Bloem J."/>
            <person name="Labutti K."/>
            <person name="Salamov A."/>
            <person name="Andreopoulos B."/>
            <person name="Baker S."/>
            <person name="Barry K."/>
            <person name="Bills G."/>
            <person name="Bluhm B."/>
            <person name="Cannon C."/>
            <person name="Castanera R."/>
            <person name="Culley D."/>
            <person name="Daum C."/>
            <person name="Ezra D."/>
            <person name="Gonzalez J."/>
            <person name="Henrissat B."/>
            <person name="Kuo A."/>
            <person name="Liang C."/>
            <person name="Lipzen A."/>
            <person name="Lutzoni F."/>
            <person name="Magnuson J."/>
            <person name="Mondo S."/>
            <person name="Nolan M."/>
            <person name="Ohm R."/>
            <person name="Pangilinan J."/>
            <person name="Park H.-J."/>
            <person name="Ramirez L."/>
            <person name="Alfaro M."/>
            <person name="Sun H."/>
            <person name="Tritt A."/>
            <person name="Yoshinaga Y."/>
            <person name="Zwiers L.-H."/>
            <person name="Turgeon B."/>
            <person name="Goodwin S."/>
            <person name="Spatafora J."/>
            <person name="Crous P."/>
            <person name="Grigoriev I."/>
        </authorList>
    </citation>
    <scope>NUCLEOTIDE SEQUENCE</scope>
    <source>
        <strain evidence="2">CBS 122367</strain>
    </source>
</reference>
<feature type="region of interest" description="Disordered" evidence="1">
    <location>
        <begin position="169"/>
        <end position="199"/>
    </location>
</feature>
<evidence type="ECO:0000313" key="3">
    <source>
        <dbReference type="Proteomes" id="UP000799291"/>
    </source>
</evidence>
<evidence type="ECO:0000313" key="2">
    <source>
        <dbReference type="EMBL" id="KAF2687921.1"/>
    </source>
</evidence>
<gene>
    <name evidence="2" type="ORF">K458DRAFT_385487</name>
</gene>
<accession>A0A6G1JCH1</accession>
<feature type="region of interest" description="Disordered" evidence="1">
    <location>
        <begin position="23"/>
        <end position="113"/>
    </location>
</feature>
<feature type="region of interest" description="Disordered" evidence="1">
    <location>
        <begin position="555"/>
        <end position="609"/>
    </location>
</feature>
<feature type="compositionally biased region" description="Basic and acidic residues" evidence="1">
    <location>
        <begin position="23"/>
        <end position="76"/>
    </location>
</feature>
<evidence type="ECO:0000256" key="1">
    <source>
        <dbReference type="SAM" id="MobiDB-lite"/>
    </source>
</evidence>
<keyword evidence="3" id="KW-1185">Reference proteome</keyword>
<name>A0A6G1JCH1_9PLEO</name>